<evidence type="ECO:0000313" key="3">
    <source>
        <dbReference type="Proteomes" id="UP000790347"/>
    </source>
</evidence>
<feature type="transmembrane region" description="Helical" evidence="1">
    <location>
        <begin position="12"/>
        <end position="32"/>
    </location>
</feature>
<reference evidence="2" key="1">
    <citation type="submission" date="2013-05" db="EMBL/GenBank/DDBJ databases">
        <authorList>
            <person name="Yim A.K.Y."/>
            <person name="Chan T.F."/>
            <person name="Ji K.M."/>
            <person name="Liu X.Y."/>
            <person name="Zhou J.W."/>
            <person name="Li R.Q."/>
            <person name="Yang K.Y."/>
            <person name="Li J."/>
            <person name="Li M."/>
            <person name="Law P.T.W."/>
            <person name="Wu Y.L."/>
            <person name="Cai Z.L."/>
            <person name="Qin H."/>
            <person name="Bao Y."/>
            <person name="Leung R.K.K."/>
            <person name="Ng P.K.S."/>
            <person name="Zou J."/>
            <person name="Zhong X.J."/>
            <person name="Ran P.X."/>
            <person name="Zhong N.S."/>
            <person name="Liu Z.G."/>
            <person name="Tsui S.K.W."/>
        </authorList>
    </citation>
    <scope>NUCLEOTIDE SEQUENCE</scope>
    <source>
        <strain evidence="2">Derf</strain>
        <tissue evidence="2">Whole organism</tissue>
    </source>
</reference>
<evidence type="ECO:0000256" key="1">
    <source>
        <dbReference type="SAM" id="Phobius"/>
    </source>
</evidence>
<gene>
    <name evidence="2" type="ORF">DERF_009755</name>
</gene>
<dbReference type="AlphaFoldDB" id="A0A922HYM3"/>
<evidence type="ECO:0000313" key="2">
    <source>
        <dbReference type="EMBL" id="KAH9511287.1"/>
    </source>
</evidence>
<name>A0A922HYM3_DERFA</name>
<keyword evidence="1" id="KW-1133">Transmembrane helix</keyword>
<proteinExistence type="predicted"/>
<keyword evidence="1" id="KW-0472">Membrane</keyword>
<comment type="caution">
    <text evidence="2">The sequence shown here is derived from an EMBL/GenBank/DDBJ whole genome shotgun (WGS) entry which is preliminary data.</text>
</comment>
<dbReference type="EMBL" id="ASGP02000004">
    <property type="protein sequence ID" value="KAH9511287.1"/>
    <property type="molecule type" value="Genomic_DNA"/>
</dbReference>
<protein>
    <submittedName>
        <fullName evidence="2">Uncharacterized protein</fullName>
    </submittedName>
</protein>
<keyword evidence="3" id="KW-1185">Reference proteome</keyword>
<accession>A0A922HYM3</accession>
<keyword evidence="1" id="KW-0812">Transmembrane</keyword>
<reference evidence="2" key="2">
    <citation type="journal article" date="2022" name="Res Sq">
        <title>Comparative Genomics Reveals Insights into the Divergent Evolution of Astigmatic Mites and Household Pest Adaptations.</title>
        <authorList>
            <person name="Xiong Q."/>
            <person name="Wan A.T.-Y."/>
            <person name="Liu X.-Y."/>
            <person name="Fung C.S.-H."/>
            <person name="Xiao X."/>
            <person name="Malainual N."/>
            <person name="Hou J."/>
            <person name="Wang L."/>
            <person name="Wang M."/>
            <person name="Yang K."/>
            <person name="Cui Y."/>
            <person name="Leung E."/>
            <person name="Nong W."/>
            <person name="Shin S.-K."/>
            <person name="Au S."/>
            <person name="Jeong K.Y."/>
            <person name="Chew F.T."/>
            <person name="Hui J."/>
            <person name="Leung T.F."/>
            <person name="Tungtrongchitr A."/>
            <person name="Zhong N."/>
            <person name="Liu Z."/>
            <person name="Tsui S."/>
        </authorList>
    </citation>
    <scope>NUCLEOTIDE SEQUENCE</scope>
    <source>
        <strain evidence="2">Derf</strain>
        <tissue evidence="2">Whole organism</tissue>
    </source>
</reference>
<dbReference type="Proteomes" id="UP000790347">
    <property type="component" value="Unassembled WGS sequence"/>
</dbReference>
<organism evidence="2 3">
    <name type="scientific">Dermatophagoides farinae</name>
    <name type="common">American house dust mite</name>
    <dbReference type="NCBI Taxonomy" id="6954"/>
    <lineage>
        <taxon>Eukaryota</taxon>
        <taxon>Metazoa</taxon>
        <taxon>Ecdysozoa</taxon>
        <taxon>Arthropoda</taxon>
        <taxon>Chelicerata</taxon>
        <taxon>Arachnida</taxon>
        <taxon>Acari</taxon>
        <taxon>Acariformes</taxon>
        <taxon>Sarcoptiformes</taxon>
        <taxon>Astigmata</taxon>
        <taxon>Psoroptidia</taxon>
        <taxon>Analgoidea</taxon>
        <taxon>Pyroglyphidae</taxon>
        <taxon>Dermatophagoidinae</taxon>
        <taxon>Dermatophagoides</taxon>
    </lineage>
</organism>
<sequence>MSTPVVLNGTLLVTRLAGGIPFGTVNGFALFIRQMLHRLITFFAFCRSFGFPGTQSWFCIQIRDQPSRVFHTIVTAKKDNSVRRLDFCNHSRDLNYLVWCYTVLCPIRRRTYSENDLSR</sequence>